<organism evidence="3 4">
    <name type="scientific">Niveomyces insectorum RCEF 264</name>
    <dbReference type="NCBI Taxonomy" id="1081102"/>
    <lineage>
        <taxon>Eukaryota</taxon>
        <taxon>Fungi</taxon>
        <taxon>Dikarya</taxon>
        <taxon>Ascomycota</taxon>
        <taxon>Pezizomycotina</taxon>
        <taxon>Sordariomycetes</taxon>
        <taxon>Hypocreomycetidae</taxon>
        <taxon>Hypocreales</taxon>
        <taxon>Cordycipitaceae</taxon>
        <taxon>Niveomyces</taxon>
    </lineage>
</organism>
<dbReference type="InterPro" id="IPR040841">
    <property type="entry name" value="Luciferase_dom"/>
</dbReference>
<evidence type="ECO:0000313" key="4">
    <source>
        <dbReference type="Proteomes" id="UP000076874"/>
    </source>
</evidence>
<feature type="compositionally biased region" description="Low complexity" evidence="1">
    <location>
        <begin position="47"/>
        <end position="60"/>
    </location>
</feature>
<proteinExistence type="predicted"/>
<keyword evidence="4" id="KW-1185">Reference proteome</keyword>
<evidence type="ECO:0000256" key="1">
    <source>
        <dbReference type="SAM" id="MobiDB-lite"/>
    </source>
</evidence>
<comment type="caution">
    <text evidence="3">The sequence shown here is derived from an EMBL/GenBank/DDBJ whole genome shotgun (WGS) entry which is preliminary data.</text>
</comment>
<dbReference type="OrthoDB" id="5358398at2759"/>
<accession>A0A167VIB9</accession>
<protein>
    <recommendedName>
        <fullName evidence="2">Luciferase domain-containing protein</fullName>
    </recommendedName>
</protein>
<evidence type="ECO:0000259" key="2">
    <source>
        <dbReference type="Pfam" id="PF17648"/>
    </source>
</evidence>
<sequence>MEICHVHPEGSTHMVFSLGDAYLVVRGGWGERHRLGRRAVDVPAGVRAAGRRGAAGVEAAGPGGGAVRGGRHTGRDRGTEGVKAAQKEEEKRKGGANR</sequence>
<dbReference type="AlphaFoldDB" id="A0A167VIB9"/>
<dbReference type="EMBL" id="AZHD01000006">
    <property type="protein sequence ID" value="OAA62651.1"/>
    <property type="molecule type" value="Genomic_DNA"/>
</dbReference>
<feature type="compositionally biased region" description="Basic and acidic residues" evidence="1">
    <location>
        <begin position="73"/>
        <end position="98"/>
    </location>
</feature>
<evidence type="ECO:0000313" key="3">
    <source>
        <dbReference type="EMBL" id="OAA62651.1"/>
    </source>
</evidence>
<dbReference type="Pfam" id="PF17648">
    <property type="entry name" value="Luciferase"/>
    <property type="match status" value="1"/>
</dbReference>
<dbReference type="Proteomes" id="UP000076874">
    <property type="component" value="Unassembled WGS sequence"/>
</dbReference>
<reference evidence="3 4" key="1">
    <citation type="journal article" date="2016" name="Genome Biol. Evol.">
        <title>Divergent and convergent evolution of fungal pathogenicity.</title>
        <authorList>
            <person name="Shang Y."/>
            <person name="Xiao G."/>
            <person name="Zheng P."/>
            <person name="Cen K."/>
            <person name="Zhan S."/>
            <person name="Wang C."/>
        </authorList>
    </citation>
    <scope>NUCLEOTIDE SEQUENCE [LARGE SCALE GENOMIC DNA]</scope>
    <source>
        <strain evidence="3 4">RCEF 264</strain>
    </source>
</reference>
<name>A0A167VIB9_9HYPO</name>
<feature type="domain" description="Luciferase" evidence="2">
    <location>
        <begin position="2"/>
        <end position="36"/>
    </location>
</feature>
<feature type="region of interest" description="Disordered" evidence="1">
    <location>
        <begin position="47"/>
        <end position="98"/>
    </location>
</feature>
<gene>
    <name evidence="3" type="ORF">SPI_04191</name>
</gene>